<dbReference type="PROSITE" id="PS50206">
    <property type="entry name" value="RHODANESE_3"/>
    <property type="match status" value="1"/>
</dbReference>
<dbReference type="Pfam" id="PF00581">
    <property type="entry name" value="Rhodanese"/>
    <property type="match status" value="1"/>
</dbReference>
<accession>A0ABV9MV69</accession>
<comment type="caution">
    <text evidence="2">The sequence shown here is derived from an EMBL/GenBank/DDBJ whole genome shotgun (WGS) entry which is preliminary data.</text>
</comment>
<reference evidence="3" key="1">
    <citation type="journal article" date="2019" name="Int. J. Syst. Evol. Microbiol.">
        <title>The Global Catalogue of Microorganisms (GCM) 10K type strain sequencing project: providing services to taxonomists for standard genome sequencing and annotation.</title>
        <authorList>
            <consortium name="The Broad Institute Genomics Platform"/>
            <consortium name="The Broad Institute Genome Sequencing Center for Infectious Disease"/>
            <person name="Wu L."/>
            <person name="Ma J."/>
        </authorList>
    </citation>
    <scope>NUCLEOTIDE SEQUENCE [LARGE SCALE GENOMIC DNA]</scope>
    <source>
        <strain evidence="3">CGMCC 1.19032</strain>
    </source>
</reference>
<dbReference type="RefSeq" id="WP_204653932.1">
    <property type="nucleotide sequence ID" value="NZ_JAFBFD010000016.1"/>
</dbReference>
<dbReference type="CDD" id="cd00158">
    <property type="entry name" value="RHOD"/>
    <property type="match status" value="1"/>
</dbReference>
<dbReference type="SMART" id="SM00450">
    <property type="entry name" value="RHOD"/>
    <property type="match status" value="1"/>
</dbReference>
<protein>
    <submittedName>
        <fullName evidence="2">Rhodanese-like domain-containing protein</fullName>
    </submittedName>
</protein>
<dbReference type="PANTHER" id="PTHR43031">
    <property type="entry name" value="FAD-DEPENDENT OXIDOREDUCTASE"/>
    <property type="match status" value="1"/>
</dbReference>
<dbReference type="InterPro" id="IPR050229">
    <property type="entry name" value="GlpE_sulfurtransferase"/>
</dbReference>
<evidence type="ECO:0000313" key="2">
    <source>
        <dbReference type="EMBL" id="MFC4718528.1"/>
    </source>
</evidence>
<dbReference type="PANTHER" id="PTHR43031:SF1">
    <property type="entry name" value="PYRIDINE NUCLEOTIDE-DISULPHIDE OXIDOREDUCTASE"/>
    <property type="match status" value="1"/>
</dbReference>
<dbReference type="Gene3D" id="3.40.250.10">
    <property type="entry name" value="Rhodanese-like domain"/>
    <property type="match status" value="1"/>
</dbReference>
<organism evidence="2 3">
    <name type="scientific">Enterococcus lemanii</name>
    <dbReference type="NCBI Taxonomy" id="1159752"/>
    <lineage>
        <taxon>Bacteria</taxon>
        <taxon>Bacillati</taxon>
        <taxon>Bacillota</taxon>
        <taxon>Bacilli</taxon>
        <taxon>Lactobacillales</taxon>
        <taxon>Enterococcaceae</taxon>
        <taxon>Enterococcus</taxon>
    </lineage>
</organism>
<keyword evidence="3" id="KW-1185">Reference proteome</keyword>
<dbReference type="SUPFAM" id="SSF52821">
    <property type="entry name" value="Rhodanese/Cell cycle control phosphatase"/>
    <property type="match status" value="1"/>
</dbReference>
<evidence type="ECO:0000259" key="1">
    <source>
        <dbReference type="PROSITE" id="PS50206"/>
    </source>
</evidence>
<dbReference type="InterPro" id="IPR036873">
    <property type="entry name" value="Rhodanese-like_dom_sf"/>
</dbReference>
<name>A0ABV9MV69_9ENTE</name>
<dbReference type="Proteomes" id="UP001595969">
    <property type="component" value="Unassembled WGS sequence"/>
</dbReference>
<sequence>MNAVNIQTFLSETKNQKITILDIRDKEAYLEDHFEGAISMPLTSVPNRLNELDLDTHYYILSHAGRRAQTIAHFLAKHGFQTTVVTGGMKALRTMSMAS</sequence>
<evidence type="ECO:0000313" key="3">
    <source>
        <dbReference type="Proteomes" id="UP001595969"/>
    </source>
</evidence>
<dbReference type="InterPro" id="IPR001763">
    <property type="entry name" value="Rhodanese-like_dom"/>
</dbReference>
<dbReference type="EMBL" id="JBHSGS010000010">
    <property type="protein sequence ID" value="MFC4718528.1"/>
    <property type="molecule type" value="Genomic_DNA"/>
</dbReference>
<proteinExistence type="predicted"/>
<gene>
    <name evidence="2" type="ORF">ACFO5I_02050</name>
</gene>
<feature type="domain" description="Rhodanese" evidence="1">
    <location>
        <begin position="14"/>
        <end position="96"/>
    </location>
</feature>